<dbReference type="EMBL" id="LR796645">
    <property type="protein sequence ID" value="CAB4155808.1"/>
    <property type="molecule type" value="Genomic_DNA"/>
</dbReference>
<evidence type="ECO:0000256" key="1">
    <source>
        <dbReference type="SAM" id="Phobius"/>
    </source>
</evidence>
<proteinExistence type="predicted"/>
<sequence length="47" mass="5373">MGEFLRDGILALHSAQSDPYNSFIMAILIAFLGYWLIEVLFDDDFFG</sequence>
<evidence type="ECO:0000313" key="2">
    <source>
        <dbReference type="EMBL" id="CAB4155808.1"/>
    </source>
</evidence>
<name>A0A6J5NFS9_9CAUD</name>
<organism evidence="2">
    <name type="scientific">uncultured Caudovirales phage</name>
    <dbReference type="NCBI Taxonomy" id="2100421"/>
    <lineage>
        <taxon>Viruses</taxon>
        <taxon>Duplodnaviria</taxon>
        <taxon>Heunggongvirae</taxon>
        <taxon>Uroviricota</taxon>
        <taxon>Caudoviricetes</taxon>
        <taxon>Peduoviridae</taxon>
        <taxon>Maltschvirus</taxon>
        <taxon>Maltschvirus maltsch</taxon>
    </lineage>
</organism>
<feature type="transmembrane region" description="Helical" evidence="1">
    <location>
        <begin position="20"/>
        <end position="41"/>
    </location>
</feature>
<keyword evidence="1" id="KW-0472">Membrane</keyword>
<keyword evidence="1" id="KW-1133">Transmembrane helix</keyword>
<keyword evidence="1" id="KW-0812">Transmembrane</keyword>
<reference evidence="2" key="1">
    <citation type="submission" date="2020-04" db="EMBL/GenBank/DDBJ databases">
        <authorList>
            <person name="Chiriac C."/>
            <person name="Salcher M."/>
            <person name="Ghai R."/>
            <person name="Kavagutti S V."/>
        </authorList>
    </citation>
    <scope>NUCLEOTIDE SEQUENCE</scope>
</reference>
<accession>A0A6J5NFS9</accession>
<protein>
    <submittedName>
        <fullName evidence="2">Uncharacterized protein</fullName>
    </submittedName>
</protein>
<gene>
    <name evidence="2" type="ORF">UFOVP671_27</name>
</gene>